<reference evidence="4" key="2">
    <citation type="submission" date="2013-06" db="EMBL/GenBank/DDBJ databases">
        <authorList>
            <consortium name="DOE Joint Genome Institute"/>
            <person name="Riley R."/>
            <person name="Floudas D."/>
            <person name="Binder M."/>
            <person name="Barry K."/>
            <person name="Blanchette R.A."/>
            <person name="Henrissat B."/>
            <person name="Martinez A.T."/>
            <person name="Otillar R."/>
            <person name="Spatafora J.W."/>
            <person name="Yadav J.S."/>
            <person name="Aerts A."/>
            <person name="Benoit I."/>
            <person name="Boyd A."/>
            <person name="Carlson A."/>
            <person name="Copeland A."/>
            <person name="Coutinho P.M."/>
            <person name="De Vries R.P."/>
            <person name="Ferreira P."/>
            <person name="Findley K."/>
            <person name="Foster B."/>
            <person name="Gaskell J."/>
            <person name="Glotzer D."/>
            <person name="Gorecki P."/>
            <person name="Heitman J."/>
            <person name="Hesse C."/>
            <person name="Hori C."/>
            <person name="Igarashi K."/>
            <person name="Jurgens J.A."/>
            <person name="Kallen N."/>
            <person name="Kersten P."/>
            <person name="Kohler A."/>
            <person name="Kues U."/>
            <person name="Kumar T.K."/>
            <person name="Kuo A."/>
            <person name="LaButti K."/>
            <person name="Larrondo L.F."/>
            <person name="Lindquist E."/>
            <person name="Ling A."/>
            <person name="Lombard V."/>
            <person name="Lucas S."/>
            <person name="Lundell T."/>
            <person name="Martin R."/>
            <person name="McLaughlin D.J."/>
            <person name="Morgenstern I."/>
            <person name="Morin E."/>
            <person name="Murat C."/>
            <person name="Nagy L.G."/>
            <person name="Nolan M."/>
            <person name="Ohm R.A."/>
            <person name="Patyshakuliyeva A."/>
            <person name="Rokas A."/>
            <person name="Ruiz-Duenas F.J."/>
            <person name="Sabat G."/>
            <person name="Salamov A."/>
            <person name="Samejima M."/>
            <person name="Schmutz J."/>
            <person name="Slot J.C."/>
            <person name="St John F."/>
            <person name="Stenlid J."/>
            <person name="Sun H."/>
            <person name="Sun S."/>
            <person name="Syed K."/>
            <person name="Tsang A."/>
            <person name="Wiebenga A."/>
            <person name="Young D."/>
            <person name="Pisabarro A."/>
            <person name="Eastwood D.C."/>
            <person name="Martin F."/>
            <person name="Cullen D."/>
            <person name="Hibbett D.S."/>
            <person name="Grigoriev I.V."/>
        </authorList>
    </citation>
    <scope>NUCLEOTIDE SEQUENCE</scope>
    <source>
        <strain evidence="4">FP-58527 SS1</strain>
    </source>
</reference>
<dbReference type="EMBL" id="KE504310">
    <property type="protein sequence ID" value="EPS92995.1"/>
    <property type="molecule type" value="Genomic_DNA"/>
</dbReference>
<dbReference type="InterPro" id="IPR036188">
    <property type="entry name" value="FAD/NAD-bd_sf"/>
</dbReference>
<dbReference type="SUPFAM" id="SSF51905">
    <property type="entry name" value="FAD/NAD(P)-binding domain"/>
    <property type="match status" value="1"/>
</dbReference>
<dbReference type="OrthoDB" id="74360at2759"/>
<evidence type="ECO:0008006" key="7">
    <source>
        <dbReference type="Google" id="ProtNLM"/>
    </source>
</evidence>
<dbReference type="HOGENOM" id="CLU_015676_1_0_1"/>
<dbReference type="STRING" id="743788.S8ETE9"/>
<dbReference type="PANTHER" id="PTHR43539:SF68">
    <property type="entry name" value="FLAVIN-BINDING MONOOXYGENASE-LIKE PROTEIN (AFU_ORTHOLOGUE AFUA_4G09220)"/>
    <property type="match status" value="1"/>
</dbReference>
<keyword evidence="2" id="KW-0274">FAD</keyword>
<evidence type="ECO:0000256" key="1">
    <source>
        <dbReference type="ARBA" id="ARBA00022630"/>
    </source>
</evidence>
<dbReference type="EMBL" id="KE504239">
    <property type="protein sequence ID" value="EPS94267.1"/>
    <property type="molecule type" value="Genomic_DNA"/>
</dbReference>
<dbReference type="InterPro" id="IPR050982">
    <property type="entry name" value="Auxin_biosynth/cation_transpt"/>
</dbReference>
<protein>
    <recommendedName>
        <fullName evidence="7">FAD/NAD-binding domain-containing protein</fullName>
    </recommendedName>
</protein>
<dbReference type="InterPro" id="IPR020946">
    <property type="entry name" value="Flavin_mOase-like"/>
</dbReference>
<dbReference type="GO" id="GO:0004499">
    <property type="term" value="F:N,N-dimethylaniline monooxygenase activity"/>
    <property type="evidence" value="ECO:0007669"/>
    <property type="project" value="InterPro"/>
</dbReference>
<sequence>MASPAAPTTDSLAILNDWLRRMSDAADVGDLDAFVRLFLPTGWMRDLLCFSWELRSLAGRDKLVQYLSEKIAGDEDTTRFSRAGLHDIHAQTTSTLGPPSEFAIPGGTAKGVQGAFEFTLSSPPRLGRGFVRLVPDPNSEWKAFSVFMNLEDIKDREEPKNRPLGLYPGHATWEEVHAAKMAAIEKDPTVLIVGGGQTGLMCAARLGRLGVHALVVEKTARVGDVWRMRYPNLTLHTTAQHCAVLYDSWPKTFPKYVPKEKVADFLESYAIGQELNVWLSTTVLPTPTYDEECGRWRVTVDRKGEKIELTPRHVIMAAGMGKAYMPDFSGVSEFKGVLYHSDEHHGAAPFKGKRVIVVGACNAAHDLCIDFVAKGAESVTMIQRSATCVMSASTSDKIIFDVTFNEKFAVEDSDFMNHSMPHALALRLSAAGGTQRIKAFDKELLDGLANAGFKLTWELTPGGGEVGLLGFFFERTASGTMLDMGCGQLIIDGKVKVKGGEITRFERDGVVLTDGSRLPADVVVCATGYLPVVTNVTSLFGQSITEKIGDQVWGLDAEGELNKCFRPTGHPGFWIAMGTFQHGRFFSKHLALQILADELGVRG</sequence>
<evidence type="ECO:0000256" key="2">
    <source>
        <dbReference type="ARBA" id="ARBA00022827"/>
    </source>
</evidence>
<accession>S8ETE9</accession>
<dbReference type="GO" id="GO:0050660">
    <property type="term" value="F:flavin adenine dinucleotide binding"/>
    <property type="evidence" value="ECO:0007669"/>
    <property type="project" value="InterPro"/>
</dbReference>
<keyword evidence="3" id="KW-0560">Oxidoreductase</keyword>
<dbReference type="Proteomes" id="UP000015241">
    <property type="component" value="Unassembled WGS sequence"/>
</dbReference>
<evidence type="ECO:0000313" key="4">
    <source>
        <dbReference type="EMBL" id="EPS92995.1"/>
    </source>
</evidence>
<dbReference type="eggNOG" id="KOG1399">
    <property type="taxonomic scope" value="Eukaryota"/>
</dbReference>
<dbReference type="Gene3D" id="3.50.50.60">
    <property type="entry name" value="FAD/NAD(P)-binding domain"/>
    <property type="match status" value="2"/>
</dbReference>
<dbReference type="AlphaFoldDB" id="S8ETE9"/>
<name>S8ETE9_FOMSC</name>
<dbReference type="GO" id="GO:0050661">
    <property type="term" value="F:NADP binding"/>
    <property type="evidence" value="ECO:0007669"/>
    <property type="project" value="InterPro"/>
</dbReference>
<dbReference type="Pfam" id="PF00743">
    <property type="entry name" value="FMO-like"/>
    <property type="match status" value="1"/>
</dbReference>
<dbReference type="PANTHER" id="PTHR43539">
    <property type="entry name" value="FLAVIN-BINDING MONOOXYGENASE-LIKE PROTEIN (AFU_ORTHOLOGUE AFUA_4G09220)"/>
    <property type="match status" value="1"/>
</dbReference>
<evidence type="ECO:0000313" key="6">
    <source>
        <dbReference type="Proteomes" id="UP000015241"/>
    </source>
</evidence>
<organism evidence="4 6">
    <name type="scientific">Fomitopsis schrenkii</name>
    <name type="common">Brown rot fungus</name>
    <dbReference type="NCBI Taxonomy" id="2126942"/>
    <lineage>
        <taxon>Eukaryota</taxon>
        <taxon>Fungi</taxon>
        <taxon>Dikarya</taxon>
        <taxon>Basidiomycota</taxon>
        <taxon>Agaricomycotina</taxon>
        <taxon>Agaricomycetes</taxon>
        <taxon>Polyporales</taxon>
        <taxon>Fomitopsis</taxon>
    </lineage>
</organism>
<evidence type="ECO:0000313" key="5">
    <source>
        <dbReference type="EMBL" id="EPS94267.1"/>
    </source>
</evidence>
<proteinExistence type="predicted"/>
<keyword evidence="6" id="KW-1185">Reference proteome</keyword>
<reference evidence="4 6" key="1">
    <citation type="journal article" date="2012" name="Science">
        <title>The Paleozoic origin of enzymatic lignin decomposition reconstructed from 31 fungal genomes.</title>
        <authorList>
            <person name="Floudas D."/>
            <person name="Binder M."/>
            <person name="Riley R."/>
            <person name="Barry K."/>
            <person name="Blanchette R.A."/>
            <person name="Henrissat B."/>
            <person name="Martinez A.T."/>
            <person name="Otillar R."/>
            <person name="Spatafora J.W."/>
            <person name="Yadav J.S."/>
            <person name="Aerts A."/>
            <person name="Benoit I."/>
            <person name="Boyd A."/>
            <person name="Carlson A."/>
            <person name="Copeland A."/>
            <person name="Coutinho P.M."/>
            <person name="de Vries R.P."/>
            <person name="Ferreira P."/>
            <person name="Findley K."/>
            <person name="Foster B."/>
            <person name="Gaskell J."/>
            <person name="Glotzer D."/>
            <person name="Gorecki P."/>
            <person name="Heitman J."/>
            <person name="Hesse C."/>
            <person name="Hori C."/>
            <person name="Igarashi K."/>
            <person name="Jurgens J.A."/>
            <person name="Kallen N."/>
            <person name="Kersten P."/>
            <person name="Kohler A."/>
            <person name="Kuees U."/>
            <person name="Kumar T.K.A."/>
            <person name="Kuo A."/>
            <person name="LaButti K."/>
            <person name="Larrondo L.F."/>
            <person name="Lindquist E."/>
            <person name="Ling A."/>
            <person name="Lombard V."/>
            <person name="Lucas S."/>
            <person name="Lundell T."/>
            <person name="Martin R."/>
            <person name="McLaughlin D.J."/>
            <person name="Morgenstern I."/>
            <person name="Morin E."/>
            <person name="Murat C."/>
            <person name="Nagy L.G."/>
            <person name="Nolan M."/>
            <person name="Ohm R.A."/>
            <person name="Patyshakuliyeva A."/>
            <person name="Rokas A."/>
            <person name="Ruiz-Duenas F.J."/>
            <person name="Sabat G."/>
            <person name="Salamov A."/>
            <person name="Samejima M."/>
            <person name="Schmutz J."/>
            <person name="Slot J.C."/>
            <person name="St John F."/>
            <person name="Stenlid J."/>
            <person name="Sun H."/>
            <person name="Sun S."/>
            <person name="Syed K."/>
            <person name="Tsang A."/>
            <person name="Wiebenga A."/>
            <person name="Young D."/>
            <person name="Pisabarro A."/>
            <person name="Eastwood D.C."/>
            <person name="Martin F."/>
            <person name="Cullen D."/>
            <person name="Grigoriev I.V."/>
            <person name="Hibbett D.S."/>
        </authorList>
    </citation>
    <scope>NUCLEOTIDE SEQUENCE</scope>
    <source>
        <strain evidence="6">FP-58527</strain>
        <strain evidence="4">FP-58527 SS1</strain>
    </source>
</reference>
<evidence type="ECO:0000256" key="3">
    <source>
        <dbReference type="ARBA" id="ARBA00023002"/>
    </source>
</evidence>
<gene>
    <name evidence="5" type="ORF">FOMPIDRAFT_1038905</name>
    <name evidence="4" type="ORF">FOMPIDRAFT_1056381</name>
</gene>
<keyword evidence="1" id="KW-0285">Flavoprotein</keyword>